<comment type="caution">
    <text evidence="2">The sequence shown here is derived from an EMBL/GenBank/DDBJ whole genome shotgun (WGS) entry which is preliminary data.</text>
</comment>
<dbReference type="Proteomes" id="UP000253472">
    <property type="component" value="Unassembled WGS sequence"/>
</dbReference>
<keyword evidence="3" id="KW-1185">Reference proteome</keyword>
<evidence type="ECO:0000256" key="1">
    <source>
        <dbReference type="SAM" id="MobiDB-lite"/>
    </source>
</evidence>
<dbReference type="OrthoDB" id="4023344at2759"/>
<protein>
    <submittedName>
        <fullName evidence="2">Uncharacterized protein</fullName>
    </submittedName>
</protein>
<gene>
    <name evidence="2" type="ORF">Cantr_01182</name>
</gene>
<organism evidence="2 3">
    <name type="scientific">Candida viswanathii</name>
    <dbReference type="NCBI Taxonomy" id="5486"/>
    <lineage>
        <taxon>Eukaryota</taxon>
        <taxon>Fungi</taxon>
        <taxon>Dikarya</taxon>
        <taxon>Ascomycota</taxon>
        <taxon>Saccharomycotina</taxon>
        <taxon>Pichiomycetes</taxon>
        <taxon>Debaryomycetaceae</taxon>
        <taxon>Candida/Lodderomyces clade</taxon>
        <taxon>Candida</taxon>
    </lineage>
</organism>
<dbReference type="EMBL" id="QLNQ01000020">
    <property type="protein sequence ID" value="RCK65704.1"/>
    <property type="molecule type" value="Genomic_DNA"/>
</dbReference>
<feature type="region of interest" description="Disordered" evidence="1">
    <location>
        <begin position="1"/>
        <end position="51"/>
    </location>
</feature>
<dbReference type="AlphaFoldDB" id="A0A367YIM3"/>
<reference evidence="2 3" key="1">
    <citation type="submission" date="2018-06" db="EMBL/GenBank/DDBJ databases">
        <title>Whole genome sequencing of Candida tropicalis (genome annotated by CSBL at Korea University).</title>
        <authorList>
            <person name="Ahn J."/>
        </authorList>
    </citation>
    <scope>NUCLEOTIDE SEQUENCE [LARGE SCALE GENOMIC DNA]</scope>
    <source>
        <strain evidence="2 3">ATCC 20962</strain>
    </source>
</reference>
<evidence type="ECO:0000313" key="2">
    <source>
        <dbReference type="EMBL" id="RCK65704.1"/>
    </source>
</evidence>
<accession>A0A367YIM3</accession>
<proteinExistence type="predicted"/>
<name>A0A367YIM3_9ASCO</name>
<evidence type="ECO:0000313" key="3">
    <source>
        <dbReference type="Proteomes" id="UP000253472"/>
    </source>
</evidence>
<sequence length="169" mass="19212">MLQSPFTYTRKNSSSKKRSYSTSTTCTTHPWDLPTPSTPSVSHKRQRVATSTLTPASTNTLVDKLASMESKVSDLQDNELKFELQDLVKDSLQLLKEIKLPQKSFDEFYTPLTASNSTNTLNSITEDMYETPKERIINYDKLTSPPRIPKLGYYLQTMIDEIESTGLDF</sequence>